<evidence type="ECO:0000313" key="2">
    <source>
        <dbReference type="EMBL" id="GMI45749.1"/>
    </source>
</evidence>
<evidence type="ECO:0000259" key="1">
    <source>
        <dbReference type="Pfam" id="PF20254"/>
    </source>
</evidence>
<name>A0A9W7GHA9_9STRA</name>
<comment type="caution">
    <text evidence="2">The sequence shown here is derived from an EMBL/GenBank/DDBJ whole genome shotgun (WGS) entry which is preliminary data.</text>
</comment>
<accession>A0A9W7GHA9</accession>
<dbReference type="OrthoDB" id="199238at2759"/>
<evidence type="ECO:0000313" key="3">
    <source>
        <dbReference type="Proteomes" id="UP001165065"/>
    </source>
</evidence>
<keyword evidence="3" id="KW-1185">Reference proteome</keyword>
<dbReference type="AlphaFoldDB" id="A0A9W7GHA9"/>
<dbReference type="InterPro" id="IPR046540">
    <property type="entry name" value="DMFA2_C"/>
</dbReference>
<reference evidence="3" key="1">
    <citation type="journal article" date="2023" name="Commun. Biol.">
        <title>Genome analysis of Parmales, the sister group of diatoms, reveals the evolutionary specialization of diatoms from phago-mixotrophs to photoautotrophs.</title>
        <authorList>
            <person name="Ban H."/>
            <person name="Sato S."/>
            <person name="Yoshikawa S."/>
            <person name="Yamada K."/>
            <person name="Nakamura Y."/>
            <person name="Ichinomiya M."/>
            <person name="Sato N."/>
            <person name="Blanc-Mathieu R."/>
            <person name="Endo H."/>
            <person name="Kuwata A."/>
            <person name="Ogata H."/>
        </authorList>
    </citation>
    <scope>NUCLEOTIDE SEQUENCE [LARGE SCALE GENOMIC DNA]</scope>
</reference>
<dbReference type="SUPFAM" id="SSF81296">
    <property type="entry name" value="E set domains"/>
    <property type="match status" value="1"/>
</dbReference>
<proteinExistence type="predicted"/>
<dbReference type="Pfam" id="PF20254">
    <property type="entry name" value="DMFA2_C"/>
    <property type="match status" value="1"/>
</dbReference>
<dbReference type="Proteomes" id="UP001165065">
    <property type="component" value="Unassembled WGS sequence"/>
</dbReference>
<dbReference type="InterPro" id="IPR014756">
    <property type="entry name" value="Ig_E-set"/>
</dbReference>
<dbReference type="EMBL" id="BRYA01000263">
    <property type="protein sequence ID" value="GMI45749.1"/>
    <property type="molecule type" value="Genomic_DNA"/>
</dbReference>
<gene>
    <name evidence="2" type="ORF">TrCOL_g13470</name>
</gene>
<sequence length="641" mass="69704">MGWYDGLGARLIEVLKPLPSSAPQPPCTPLDSGKTVDCSNWSVNAIWSTTSPRVTGVYIGRLVRHDDPTCTKGGVGPGLRTDLSDTIVTSHHMKGRSKQYDYSRNNETAWNTGAYGIADQSIVGHKNSLLNPCGSHTYFVVRPGSCDVVDVKVQTSEGTWNAYNCWGGLNTYGYECSDWGANAGSPPPPRKYEEGERAGIASANRPLATRGYRSVNMFLGQEIGMVRWLERNGYNVGYDSGYGVGVRGVGAKVLVSNGHDEYWGNEQRREVERFRDGGGNVVFNSCNEVFWKVAYREGGRIMESFKDTHENEFGKEDREWTGTWRDGRNVNWEEARPENELTGVLFMVNAWVNEPLKIGAEFSKHRIWRHTAVSDGSGEVVYPPGILGHELDVDVNNGYRPPGLHHISKTSVEHCQVLLDEGSTFSTGTASHAITFYKAEGRSGRGGGKVVGMGTCQWNWGLDGFHDVGGKEIGKNVYSLRVGLDAYRPKGERDIQQATLNLLLDMGARPGTQQSNLVVDDMSEGEDVVEPKVGETVTIVEGEGGVITYKGVATDVGGIVAGVEVSEDGGCKWDRAKCGDGGTCGSWAFVKGSYKGTPERCGVGEGRRRCANTSSSDGDAFICVRAVDDSGNLAYRSIKIA</sequence>
<organism evidence="2 3">
    <name type="scientific">Triparma columacea</name>
    <dbReference type="NCBI Taxonomy" id="722753"/>
    <lineage>
        <taxon>Eukaryota</taxon>
        <taxon>Sar</taxon>
        <taxon>Stramenopiles</taxon>
        <taxon>Ochrophyta</taxon>
        <taxon>Bolidophyceae</taxon>
        <taxon>Parmales</taxon>
        <taxon>Triparmaceae</taxon>
        <taxon>Triparma</taxon>
    </lineage>
</organism>
<feature type="domain" description="N,N-dimethylformamidase beta subunit-like C-terminal" evidence="1">
    <location>
        <begin position="1"/>
        <end position="463"/>
    </location>
</feature>
<dbReference type="Gene3D" id="2.60.40.650">
    <property type="match status" value="1"/>
</dbReference>
<protein>
    <recommendedName>
        <fullName evidence="1">N,N-dimethylformamidase beta subunit-like C-terminal domain-containing protein</fullName>
    </recommendedName>
</protein>